<dbReference type="RefSeq" id="XP_047778668.1">
    <property type="nucleotide sequence ID" value="XM_047926094.1"/>
</dbReference>
<accession>A0ABQ8KF64</accession>
<comment type="caution">
    <text evidence="1">The sequence shown here is derived from an EMBL/GenBank/DDBJ whole genome shotgun (WGS) entry which is preliminary data.</text>
</comment>
<sequence>MASLGYGSTQLSYTCLLATRVAIAVFKIFVTHGAPTHPLSKESHSRFYPVCVPVKIVRVLCPDAGALQSIGPGAHGGILHRYQQATRASSWKVCTEVKETARKG</sequence>
<evidence type="ECO:0000313" key="2">
    <source>
        <dbReference type="Proteomes" id="UP000814176"/>
    </source>
</evidence>
<evidence type="ECO:0008006" key="3">
    <source>
        <dbReference type="Google" id="ProtNLM"/>
    </source>
</evidence>
<protein>
    <recommendedName>
        <fullName evidence="3">Secreted protein</fullName>
    </recommendedName>
</protein>
<gene>
    <name evidence="1" type="ORF">C8Q71DRAFT_81491</name>
</gene>
<name>A0ABQ8KF64_9APHY</name>
<keyword evidence="2" id="KW-1185">Reference proteome</keyword>
<organism evidence="1 2">
    <name type="scientific">Rhodofomes roseus</name>
    <dbReference type="NCBI Taxonomy" id="34475"/>
    <lineage>
        <taxon>Eukaryota</taxon>
        <taxon>Fungi</taxon>
        <taxon>Dikarya</taxon>
        <taxon>Basidiomycota</taxon>
        <taxon>Agaricomycotina</taxon>
        <taxon>Agaricomycetes</taxon>
        <taxon>Polyporales</taxon>
        <taxon>Rhodofomes</taxon>
    </lineage>
</organism>
<reference evidence="1 2" key="1">
    <citation type="journal article" date="2021" name="Environ. Microbiol.">
        <title>Gene family expansions and transcriptome signatures uncover fungal adaptations to wood decay.</title>
        <authorList>
            <person name="Hage H."/>
            <person name="Miyauchi S."/>
            <person name="Viragh M."/>
            <person name="Drula E."/>
            <person name="Min B."/>
            <person name="Chaduli D."/>
            <person name="Navarro D."/>
            <person name="Favel A."/>
            <person name="Norest M."/>
            <person name="Lesage-Meessen L."/>
            <person name="Balint B."/>
            <person name="Merenyi Z."/>
            <person name="de Eugenio L."/>
            <person name="Morin E."/>
            <person name="Martinez A.T."/>
            <person name="Baldrian P."/>
            <person name="Stursova M."/>
            <person name="Martinez M.J."/>
            <person name="Novotny C."/>
            <person name="Magnuson J.K."/>
            <person name="Spatafora J.W."/>
            <person name="Maurice S."/>
            <person name="Pangilinan J."/>
            <person name="Andreopoulos W."/>
            <person name="LaButti K."/>
            <person name="Hundley H."/>
            <person name="Na H."/>
            <person name="Kuo A."/>
            <person name="Barry K."/>
            <person name="Lipzen A."/>
            <person name="Henrissat B."/>
            <person name="Riley R."/>
            <person name="Ahrendt S."/>
            <person name="Nagy L.G."/>
            <person name="Grigoriev I.V."/>
            <person name="Martin F."/>
            <person name="Rosso M.N."/>
        </authorList>
    </citation>
    <scope>NUCLEOTIDE SEQUENCE [LARGE SCALE GENOMIC DNA]</scope>
    <source>
        <strain evidence="1 2">CIRM-BRFM 1785</strain>
    </source>
</reference>
<proteinExistence type="predicted"/>
<dbReference type="Proteomes" id="UP000814176">
    <property type="component" value="Unassembled WGS sequence"/>
</dbReference>
<evidence type="ECO:0000313" key="1">
    <source>
        <dbReference type="EMBL" id="KAH9836383.1"/>
    </source>
</evidence>
<dbReference type="GeneID" id="72006826"/>
<dbReference type="EMBL" id="JADCUA010000011">
    <property type="protein sequence ID" value="KAH9836383.1"/>
    <property type="molecule type" value="Genomic_DNA"/>
</dbReference>